<dbReference type="EMBL" id="JANUHC010000008">
    <property type="protein sequence ID" value="MCS0631830.1"/>
    <property type="molecule type" value="Genomic_DNA"/>
</dbReference>
<proteinExistence type="predicted"/>
<protein>
    <recommendedName>
        <fullName evidence="3">DUF4265 domain-containing protein</fullName>
    </recommendedName>
</protein>
<dbReference type="RefSeq" id="WP_259450878.1">
    <property type="nucleotide sequence ID" value="NZ_CP119520.1"/>
</dbReference>
<reference evidence="1" key="1">
    <citation type="submission" date="2022-08" db="EMBL/GenBank/DDBJ databases">
        <title>Reclassification of Massilia species as members of the genera Telluria, Duganella, Pseudoduganella, Mokoshia gen. nov. and Zemynaea gen. nov. using orthogonal and non-orthogonal genome-based approaches.</title>
        <authorList>
            <person name="Bowman J.P."/>
        </authorList>
    </citation>
    <scope>NUCLEOTIDE SEQUENCE</scope>
    <source>
        <strain evidence="1">LMG 11547</strain>
    </source>
</reference>
<gene>
    <name evidence="1" type="ORF">NX786_21095</name>
</gene>
<evidence type="ECO:0000313" key="2">
    <source>
        <dbReference type="Proteomes" id="UP001165263"/>
    </source>
</evidence>
<accession>A0ABT2C365</accession>
<evidence type="ECO:0000313" key="1">
    <source>
        <dbReference type="EMBL" id="MCS0631830.1"/>
    </source>
</evidence>
<dbReference type="Proteomes" id="UP001165263">
    <property type="component" value="Unassembled WGS sequence"/>
</dbReference>
<evidence type="ECO:0008006" key="3">
    <source>
        <dbReference type="Google" id="ProtNLM"/>
    </source>
</evidence>
<name>A0ABT2C365_9BURK</name>
<sequence length="139" mass="15156">MREVEMAFSARAFSPVGVVPVNSDVESVDYRDGALVIVLAGAMDPDRTVHGLTVTFRDVTGFRLLDEFDLARYWLSDGFPRGSFVMEVTAGGWSAEEDALQGLEKNRREWLVASGNASVSVFCATAPTLVGTMRKFTAD</sequence>
<comment type="caution">
    <text evidence="1">The sequence shown here is derived from an EMBL/GenBank/DDBJ whole genome shotgun (WGS) entry which is preliminary data.</text>
</comment>
<organism evidence="1 2">
    <name type="scientific">Telluria mixta</name>
    <dbReference type="NCBI Taxonomy" id="34071"/>
    <lineage>
        <taxon>Bacteria</taxon>
        <taxon>Pseudomonadati</taxon>
        <taxon>Pseudomonadota</taxon>
        <taxon>Betaproteobacteria</taxon>
        <taxon>Burkholderiales</taxon>
        <taxon>Oxalobacteraceae</taxon>
        <taxon>Telluria group</taxon>
        <taxon>Telluria</taxon>
    </lineage>
</organism>
<keyword evidence="2" id="KW-1185">Reference proteome</keyword>